<keyword evidence="1" id="KW-1133">Transmembrane helix</keyword>
<keyword evidence="1" id="KW-0472">Membrane</keyword>
<dbReference type="EMBL" id="LNGC01000019">
    <property type="protein sequence ID" value="KYC52660.1"/>
    <property type="molecule type" value="Genomic_DNA"/>
</dbReference>
<gene>
    <name evidence="2" type="ORF">AMQ22_00710</name>
</gene>
<accession>A0A150J628</accession>
<name>A0A150J628_9EURY</name>
<comment type="caution">
    <text evidence="2">The sequence shown here is derived from an EMBL/GenBank/DDBJ whole genome shotgun (WGS) entry which is preliminary data.</text>
</comment>
<sequence>MNKIYTILLSIAGVISGIIASYFVGKNTGKSEEKNKANEKVLKVANDFKKSDDIINNLNDDAVRDELRKYSSD</sequence>
<keyword evidence="1" id="KW-0812">Transmembrane</keyword>
<organism evidence="2 3">
    <name type="scientific">Candidatus Methanofastidiosum methylothiophilum</name>
    <dbReference type="NCBI Taxonomy" id="1705564"/>
    <lineage>
        <taxon>Archaea</taxon>
        <taxon>Methanobacteriati</taxon>
        <taxon>Methanobacteriota</taxon>
        <taxon>Stenosarchaea group</taxon>
        <taxon>Candidatus Methanofastidiosia</taxon>
        <taxon>Candidatus Methanofastidiosales</taxon>
        <taxon>Candidatus Methanofastidiosaceae</taxon>
        <taxon>Candidatus Methanofastidiosum</taxon>
    </lineage>
</organism>
<reference evidence="2 3" key="1">
    <citation type="journal article" date="2016" name="ISME J.">
        <title>Chasing the elusive Euryarchaeota class WSA2: genomes reveal a uniquely fastidious methyl-reducing methanogen.</title>
        <authorList>
            <person name="Nobu M.K."/>
            <person name="Narihiro T."/>
            <person name="Kuroda K."/>
            <person name="Mei R."/>
            <person name="Liu W.T."/>
        </authorList>
    </citation>
    <scope>NUCLEOTIDE SEQUENCE [LARGE SCALE GENOMIC DNA]</scope>
    <source>
        <strain evidence="2">U1lsi0528_Bin055</strain>
    </source>
</reference>
<dbReference type="Proteomes" id="UP000075398">
    <property type="component" value="Unassembled WGS sequence"/>
</dbReference>
<protein>
    <submittedName>
        <fullName evidence="2">Uncharacterized protein</fullName>
    </submittedName>
</protein>
<evidence type="ECO:0000313" key="2">
    <source>
        <dbReference type="EMBL" id="KYC52660.1"/>
    </source>
</evidence>
<evidence type="ECO:0000313" key="3">
    <source>
        <dbReference type="Proteomes" id="UP000075398"/>
    </source>
</evidence>
<feature type="transmembrane region" description="Helical" evidence="1">
    <location>
        <begin position="6"/>
        <end position="25"/>
    </location>
</feature>
<proteinExistence type="predicted"/>
<evidence type="ECO:0000256" key="1">
    <source>
        <dbReference type="SAM" id="Phobius"/>
    </source>
</evidence>
<dbReference type="AlphaFoldDB" id="A0A150J628"/>